<proteinExistence type="inferred from homology"/>
<dbReference type="PANTHER" id="PTHR36307">
    <property type="entry name" value="FLAGELLA BASAL BODY P-RING FORMATION PROTEIN FLGA"/>
    <property type="match status" value="1"/>
</dbReference>
<dbReference type="GO" id="GO:0044780">
    <property type="term" value="P:bacterial-type flagellum assembly"/>
    <property type="evidence" value="ECO:0007669"/>
    <property type="project" value="InterPro"/>
</dbReference>
<evidence type="ECO:0000256" key="4">
    <source>
        <dbReference type="RuleBase" id="RU362063"/>
    </source>
</evidence>
<gene>
    <name evidence="6" type="ORF">SAMN05660284_00956</name>
</gene>
<organism evidence="6 7">
    <name type="scientific">Formivibrio citricus</name>
    <dbReference type="NCBI Taxonomy" id="83765"/>
    <lineage>
        <taxon>Bacteria</taxon>
        <taxon>Pseudomonadati</taxon>
        <taxon>Pseudomonadota</taxon>
        <taxon>Betaproteobacteria</taxon>
        <taxon>Neisseriales</taxon>
        <taxon>Chitinibacteraceae</taxon>
        <taxon>Formivibrio</taxon>
    </lineage>
</organism>
<dbReference type="InterPro" id="IPR039246">
    <property type="entry name" value="Flagellar_FlgA"/>
</dbReference>
<dbReference type="CDD" id="cd11614">
    <property type="entry name" value="SAF_CpaB_FlgA_like"/>
    <property type="match status" value="1"/>
</dbReference>
<keyword evidence="6" id="KW-0282">Flagellum</keyword>
<protein>
    <recommendedName>
        <fullName evidence="4">Flagella basal body P-ring formation protein FlgA</fullName>
    </recommendedName>
</protein>
<dbReference type="NCBIfam" id="TIGR03170">
    <property type="entry name" value="flgA_cterm"/>
    <property type="match status" value="1"/>
</dbReference>
<feature type="domain" description="SAF" evidence="5">
    <location>
        <begin position="80"/>
        <end position="142"/>
    </location>
</feature>
<dbReference type="Gene3D" id="2.30.30.760">
    <property type="match status" value="1"/>
</dbReference>
<dbReference type="PANTHER" id="PTHR36307:SF1">
    <property type="entry name" value="FLAGELLA BASAL BODY P-RING FORMATION PROTEIN FLGA"/>
    <property type="match status" value="1"/>
</dbReference>
<keyword evidence="3 4" id="KW-0574">Periplasm</keyword>
<keyword evidence="2" id="KW-0732">Signal</keyword>
<dbReference type="Gene3D" id="3.90.1210.10">
    <property type="entry name" value="Antifreeze-like/N-acetylneuraminic acid synthase C-terminal domain"/>
    <property type="match status" value="1"/>
</dbReference>
<evidence type="ECO:0000313" key="6">
    <source>
        <dbReference type="EMBL" id="SFN23475.1"/>
    </source>
</evidence>
<name>A0A1I4XCH0_9NEIS</name>
<dbReference type="GO" id="GO:0042597">
    <property type="term" value="C:periplasmic space"/>
    <property type="evidence" value="ECO:0007669"/>
    <property type="project" value="UniProtKB-SubCell"/>
</dbReference>
<comment type="subcellular location">
    <subcellularLocation>
        <location evidence="1 4">Periplasm</location>
    </subcellularLocation>
</comment>
<dbReference type="RefSeq" id="WP_245747774.1">
    <property type="nucleotide sequence ID" value="NZ_FOVE01000005.1"/>
</dbReference>
<accession>A0A1I4XCH0</accession>
<keyword evidence="4" id="KW-1005">Bacterial flagellum biogenesis</keyword>
<comment type="function">
    <text evidence="4">Involved in the assembly process of the P-ring formation. It may associate with FlgF on the rod constituting a structure essential for the P-ring assembly or may act as a modulator protein for the P-ring assembly.</text>
</comment>
<evidence type="ECO:0000256" key="3">
    <source>
        <dbReference type="ARBA" id="ARBA00022764"/>
    </source>
</evidence>
<keyword evidence="6" id="KW-0969">Cilium</keyword>
<dbReference type="Proteomes" id="UP000242869">
    <property type="component" value="Unassembled WGS sequence"/>
</dbReference>
<dbReference type="InterPro" id="IPR013974">
    <property type="entry name" value="SAF"/>
</dbReference>
<dbReference type="SMART" id="SM00858">
    <property type="entry name" value="SAF"/>
    <property type="match status" value="1"/>
</dbReference>
<evidence type="ECO:0000313" key="7">
    <source>
        <dbReference type="Proteomes" id="UP000242869"/>
    </source>
</evidence>
<dbReference type="Pfam" id="PF13144">
    <property type="entry name" value="ChapFlgA"/>
    <property type="match status" value="1"/>
</dbReference>
<dbReference type="EMBL" id="FOVE01000005">
    <property type="protein sequence ID" value="SFN23475.1"/>
    <property type="molecule type" value="Genomic_DNA"/>
</dbReference>
<evidence type="ECO:0000256" key="1">
    <source>
        <dbReference type="ARBA" id="ARBA00004418"/>
    </source>
</evidence>
<dbReference type="InterPro" id="IPR017585">
    <property type="entry name" value="SAF_FlgA"/>
</dbReference>
<keyword evidence="6" id="KW-0966">Cell projection</keyword>
<dbReference type="STRING" id="83765.SAMN05660284_00956"/>
<dbReference type="AlphaFoldDB" id="A0A1I4XCH0"/>
<reference evidence="7" key="1">
    <citation type="submission" date="2016-10" db="EMBL/GenBank/DDBJ databases">
        <authorList>
            <person name="Varghese N."/>
            <person name="Submissions S."/>
        </authorList>
    </citation>
    <scope>NUCLEOTIDE SEQUENCE [LARGE SCALE GENOMIC DNA]</scope>
    <source>
        <strain evidence="7">DSM 6150</strain>
    </source>
</reference>
<dbReference type="InterPro" id="IPR041231">
    <property type="entry name" value="FlgA_N"/>
</dbReference>
<keyword evidence="7" id="KW-1185">Reference proteome</keyword>
<comment type="similarity">
    <text evidence="4">Belongs to the FlgA family.</text>
</comment>
<sequence>MAAVRKNVQSWLDQALANSPGTPSYKIGETDSRLRLDACQDMQISLPTGYRLLGKTMVRVQCISGASWSFSIPIQVSINATYYAAARPLAAGQEIREGDLAPQQGDLAALPGSVVLDPSRAIGRTLNSPVAAGNPLRQEMLRAQIVIRQHQKVRLIFRSGDIEVVNEGTALGNAAEGQPVRVKVSNGQTVQGIARADGSVDMGR</sequence>
<evidence type="ECO:0000256" key="2">
    <source>
        <dbReference type="ARBA" id="ARBA00022729"/>
    </source>
</evidence>
<dbReference type="Pfam" id="PF17656">
    <property type="entry name" value="ChapFlgA_N"/>
    <property type="match status" value="1"/>
</dbReference>
<evidence type="ECO:0000259" key="5">
    <source>
        <dbReference type="SMART" id="SM00858"/>
    </source>
</evidence>